<keyword evidence="13" id="KW-1185">Reference proteome</keyword>
<dbReference type="NCBIfam" id="TIGR03592">
    <property type="entry name" value="yidC_oxa1_cterm"/>
    <property type="match status" value="1"/>
</dbReference>
<gene>
    <name evidence="12" type="ORF">WMO24_08685</name>
</gene>
<dbReference type="PANTHER" id="PTHR12428:SF65">
    <property type="entry name" value="CYTOCHROME C OXIDASE ASSEMBLY PROTEIN COX18, MITOCHONDRIAL"/>
    <property type="match status" value="1"/>
</dbReference>
<proteinExistence type="inferred from homology"/>
<keyword evidence="3" id="KW-1003">Cell membrane</keyword>
<dbReference type="PANTHER" id="PTHR12428">
    <property type="entry name" value="OXA1"/>
    <property type="match status" value="1"/>
</dbReference>
<comment type="caution">
    <text evidence="12">The sequence shown here is derived from an EMBL/GenBank/DDBJ whole genome shotgun (WGS) entry which is preliminary data.</text>
</comment>
<comment type="similarity">
    <text evidence="9">Belongs to the OXA1/ALB3/YidC family.</text>
</comment>
<feature type="transmembrane region" description="Helical" evidence="10">
    <location>
        <begin position="231"/>
        <end position="255"/>
    </location>
</feature>
<evidence type="ECO:0000259" key="11">
    <source>
        <dbReference type="Pfam" id="PF02096"/>
    </source>
</evidence>
<feature type="transmembrane region" description="Helical" evidence="10">
    <location>
        <begin position="88"/>
        <end position="112"/>
    </location>
</feature>
<keyword evidence="2" id="KW-0813">Transport</keyword>
<dbReference type="Proteomes" id="UP001477672">
    <property type="component" value="Unassembled WGS sequence"/>
</dbReference>
<sequence>MNIFGFLAPLLGWIMEWIYRFIPNYGWTMILFTLLARLLMFPLSIKQQKSTARMSAFQPMMQEIQKKYANDKQRQNEEMMKLQQDAGFSMTAGCLPMVINMFVIFGVIEVVYRPLQYVLLVSKDVINEMVTLANETLGTSLDAAHYTVQNALINLVKQNPETFSDLLGDKLDSVVNFNFTFFGIDLSQVPSEVGFFSVAIIIPVLSVLTMILVNVVTMNMSGQQMSGSMKVLPWAMSIMFGFITFTVPVGFSLYYTASNVFALAQSIVLKKMYNPEKIKQQVQEEIEAKRAERKKKKQVKVVAADGAEVVKDVSQAELDRIRLERARQMEDERYKDE</sequence>
<dbReference type="RefSeq" id="WP_349216007.1">
    <property type="nucleotide sequence ID" value="NZ_JBBMFA010000091.1"/>
</dbReference>
<evidence type="ECO:0000256" key="5">
    <source>
        <dbReference type="ARBA" id="ARBA00022927"/>
    </source>
</evidence>
<dbReference type="EMBL" id="JBBMFA010000091">
    <property type="protein sequence ID" value="MEQ2520505.1"/>
    <property type="molecule type" value="Genomic_DNA"/>
</dbReference>
<keyword evidence="7 10" id="KW-0472">Membrane</keyword>
<evidence type="ECO:0000256" key="7">
    <source>
        <dbReference type="ARBA" id="ARBA00023136"/>
    </source>
</evidence>
<evidence type="ECO:0000256" key="6">
    <source>
        <dbReference type="ARBA" id="ARBA00022989"/>
    </source>
</evidence>
<name>A0ABV1GF80_9FIRM</name>
<keyword evidence="6 10" id="KW-1133">Transmembrane helix</keyword>
<organism evidence="12 13">
    <name type="scientific">Ruthenibacterium intestinale</name>
    <dbReference type="NCBI Taxonomy" id="3133163"/>
    <lineage>
        <taxon>Bacteria</taxon>
        <taxon>Bacillati</taxon>
        <taxon>Bacillota</taxon>
        <taxon>Clostridia</taxon>
        <taxon>Eubacteriales</taxon>
        <taxon>Oscillospiraceae</taxon>
        <taxon>Ruthenibacterium</taxon>
    </lineage>
</organism>
<evidence type="ECO:0000256" key="8">
    <source>
        <dbReference type="ARBA" id="ARBA00023186"/>
    </source>
</evidence>
<protein>
    <submittedName>
        <fullName evidence="12">YidC/Oxa1 family membrane protein insertase</fullName>
    </submittedName>
</protein>
<evidence type="ECO:0000313" key="13">
    <source>
        <dbReference type="Proteomes" id="UP001477672"/>
    </source>
</evidence>
<reference evidence="12 13" key="1">
    <citation type="submission" date="2024-03" db="EMBL/GenBank/DDBJ databases">
        <title>Human intestinal bacterial collection.</title>
        <authorList>
            <person name="Pauvert C."/>
            <person name="Hitch T.C.A."/>
            <person name="Clavel T."/>
        </authorList>
    </citation>
    <scope>NUCLEOTIDE SEQUENCE [LARGE SCALE GENOMIC DNA]</scope>
    <source>
        <strain evidence="12 13">CLA-JM-H11</strain>
    </source>
</reference>
<feature type="transmembrane region" description="Helical" evidence="10">
    <location>
        <begin position="25"/>
        <end position="45"/>
    </location>
</feature>
<evidence type="ECO:0000256" key="10">
    <source>
        <dbReference type="SAM" id="Phobius"/>
    </source>
</evidence>
<comment type="subcellular location">
    <subcellularLocation>
        <location evidence="1">Cell membrane</location>
        <topology evidence="1">Multi-pass membrane protein</topology>
    </subcellularLocation>
    <subcellularLocation>
        <location evidence="9">Membrane</location>
        <topology evidence="9">Multi-pass membrane protein</topology>
    </subcellularLocation>
</comment>
<dbReference type="InterPro" id="IPR047196">
    <property type="entry name" value="YidC_ALB_C"/>
</dbReference>
<feature type="transmembrane region" description="Helical" evidence="10">
    <location>
        <begin position="195"/>
        <end position="219"/>
    </location>
</feature>
<evidence type="ECO:0000256" key="9">
    <source>
        <dbReference type="RuleBase" id="RU003945"/>
    </source>
</evidence>
<evidence type="ECO:0000256" key="2">
    <source>
        <dbReference type="ARBA" id="ARBA00022448"/>
    </source>
</evidence>
<keyword evidence="5" id="KW-0653">Protein transport</keyword>
<dbReference type="InterPro" id="IPR001708">
    <property type="entry name" value="YidC/ALB3/OXA1/COX18"/>
</dbReference>
<dbReference type="CDD" id="cd20070">
    <property type="entry name" value="5TM_YidC_Alb3"/>
    <property type="match status" value="1"/>
</dbReference>
<evidence type="ECO:0000256" key="1">
    <source>
        <dbReference type="ARBA" id="ARBA00004651"/>
    </source>
</evidence>
<evidence type="ECO:0000256" key="4">
    <source>
        <dbReference type="ARBA" id="ARBA00022692"/>
    </source>
</evidence>
<evidence type="ECO:0000256" key="3">
    <source>
        <dbReference type="ARBA" id="ARBA00022475"/>
    </source>
</evidence>
<dbReference type="Pfam" id="PF02096">
    <property type="entry name" value="60KD_IMP"/>
    <property type="match status" value="1"/>
</dbReference>
<keyword evidence="8" id="KW-0143">Chaperone</keyword>
<evidence type="ECO:0000313" key="12">
    <source>
        <dbReference type="EMBL" id="MEQ2520505.1"/>
    </source>
</evidence>
<accession>A0ABV1GF80</accession>
<feature type="domain" description="Membrane insertase YidC/Oxa/ALB C-terminal" evidence="11">
    <location>
        <begin position="25"/>
        <end position="271"/>
    </location>
</feature>
<keyword evidence="4 9" id="KW-0812">Transmembrane</keyword>
<dbReference type="InterPro" id="IPR028055">
    <property type="entry name" value="YidC/Oxa/ALB_C"/>
</dbReference>